<organism evidence="2 3">
    <name type="scientific">Populus tomentosa</name>
    <name type="common">Chinese white poplar</name>
    <dbReference type="NCBI Taxonomy" id="118781"/>
    <lineage>
        <taxon>Eukaryota</taxon>
        <taxon>Viridiplantae</taxon>
        <taxon>Streptophyta</taxon>
        <taxon>Embryophyta</taxon>
        <taxon>Tracheophyta</taxon>
        <taxon>Spermatophyta</taxon>
        <taxon>Magnoliopsida</taxon>
        <taxon>eudicotyledons</taxon>
        <taxon>Gunneridae</taxon>
        <taxon>Pentapetalae</taxon>
        <taxon>rosids</taxon>
        <taxon>fabids</taxon>
        <taxon>Malpighiales</taxon>
        <taxon>Salicaceae</taxon>
        <taxon>Saliceae</taxon>
        <taxon>Populus</taxon>
    </lineage>
</organism>
<accession>A0A8X8BZX5</accession>
<dbReference type="PROSITE" id="PS51891">
    <property type="entry name" value="CENP_V_GFA"/>
    <property type="match status" value="1"/>
</dbReference>
<protein>
    <recommendedName>
        <fullName evidence="1">CENP-V/GFA domain-containing protein</fullName>
    </recommendedName>
</protein>
<sequence>MFSQYGSYLHFSGENISADTFFSLGTLFLNTCYPIADCYVMFAYLLIDCSHRIHPGEATISNQCFREWNQICIQFGVPSEKFELLGDSKEFLTTYTFGTHTAKHTFCKFCGITSFYVPRSNPDGFSITVSCVDPGTLTHVEIKHFDGQNWERSYNQTFASCSQDLKEVPRVIEASCNHPNIDIQDWKVHGYLLLLKSNAIKEHNPENEFNDKLKEFVLFSRNEDKNIIRVFSSCPLHPRRDSFLSFLTREKEDGGCLLIAVPLISSSSKLSA</sequence>
<dbReference type="OrthoDB" id="2993351at2759"/>
<dbReference type="PANTHER" id="PTHR28620:SF1">
    <property type="entry name" value="CENP-V_GFA DOMAIN-CONTAINING PROTEIN"/>
    <property type="match status" value="1"/>
</dbReference>
<gene>
    <name evidence="2" type="ORF">POTOM_054206</name>
</gene>
<evidence type="ECO:0000313" key="2">
    <source>
        <dbReference type="EMBL" id="KAG6743256.1"/>
    </source>
</evidence>
<proteinExistence type="predicted"/>
<dbReference type="GO" id="GO:0016846">
    <property type="term" value="F:carbon-sulfur lyase activity"/>
    <property type="evidence" value="ECO:0007669"/>
    <property type="project" value="InterPro"/>
</dbReference>
<comment type="caution">
    <text evidence="2">The sequence shown here is derived from an EMBL/GenBank/DDBJ whole genome shotgun (WGS) entry which is preliminary data.</text>
</comment>
<keyword evidence="3" id="KW-1185">Reference proteome</keyword>
<dbReference type="Proteomes" id="UP000886885">
    <property type="component" value="Chromosome 17A"/>
</dbReference>
<dbReference type="InterPro" id="IPR006913">
    <property type="entry name" value="CENP-V/GFA"/>
</dbReference>
<dbReference type="AlphaFoldDB" id="A0A8X8BZX5"/>
<evidence type="ECO:0000313" key="3">
    <source>
        <dbReference type="Proteomes" id="UP000886885"/>
    </source>
</evidence>
<dbReference type="EMBL" id="JAAWWB010000033">
    <property type="protein sequence ID" value="KAG6743256.1"/>
    <property type="molecule type" value="Genomic_DNA"/>
</dbReference>
<reference evidence="2" key="1">
    <citation type="journal article" date="2020" name="bioRxiv">
        <title>Hybrid origin of Populus tomentosa Carr. identified through genome sequencing and phylogenomic analysis.</title>
        <authorList>
            <person name="An X."/>
            <person name="Gao K."/>
            <person name="Chen Z."/>
            <person name="Li J."/>
            <person name="Yang X."/>
            <person name="Yang X."/>
            <person name="Zhou J."/>
            <person name="Guo T."/>
            <person name="Zhao T."/>
            <person name="Huang S."/>
            <person name="Miao D."/>
            <person name="Khan W.U."/>
            <person name="Rao P."/>
            <person name="Ye M."/>
            <person name="Lei B."/>
            <person name="Liao W."/>
            <person name="Wang J."/>
            <person name="Ji L."/>
            <person name="Li Y."/>
            <person name="Guo B."/>
            <person name="Mustafa N.S."/>
            <person name="Li S."/>
            <person name="Yun Q."/>
            <person name="Keller S.R."/>
            <person name="Mao J."/>
            <person name="Zhang R."/>
            <person name="Strauss S.H."/>
        </authorList>
    </citation>
    <scope>NUCLEOTIDE SEQUENCE</scope>
    <source>
        <strain evidence="2">GM15</strain>
        <tissue evidence="2">Leaf</tissue>
    </source>
</reference>
<dbReference type="PANTHER" id="PTHR28620">
    <property type="entry name" value="CENTROMERE PROTEIN V"/>
    <property type="match status" value="1"/>
</dbReference>
<dbReference type="InterPro" id="IPR052355">
    <property type="entry name" value="CENP-V-like"/>
</dbReference>
<name>A0A8X8BZX5_POPTO</name>
<feature type="domain" description="CENP-V/GFA" evidence="1">
    <location>
        <begin position="33"/>
        <end position="151"/>
    </location>
</feature>
<evidence type="ECO:0000259" key="1">
    <source>
        <dbReference type="PROSITE" id="PS51891"/>
    </source>
</evidence>